<dbReference type="SUPFAM" id="SSF52518">
    <property type="entry name" value="Thiamin diphosphate-binding fold (THDP-binding)"/>
    <property type="match status" value="1"/>
</dbReference>
<dbReference type="GO" id="GO:0000287">
    <property type="term" value="F:magnesium ion binding"/>
    <property type="evidence" value="ECO:0007669"/>
    <property type="project" value="InterPro"/>
</dbReference>
<dbReference type="GO" id="GO:0000949">
    <property type="term" value="P:aromatic amino acid family catabolic process to alcohol via Ehrlich pathway"/>
    <property type="evidence" value="ECO:0007669"/>
    <property type="project" value="TreeGrafter"/>
</dbReference>
<keyword evidence="7" id="KW-0460">Magnesium</keyword>
<evidence type="ECO:0000256" key="8">
    <source>
        <dbReference type="ARBA" id="ARBA00023052"/>
    </source>
</evidence>
<gene>
    <name evidence="11" type="ORF">IQ235_16540</name>
</gene>
<keyword evidence="8" id="KW-0786">Thiamine pyrophosphate</keyword>
<dbReference type="InterPro" id="IPR012110">
    <property type="entry name" value="PDC/IPDC-like"/>
</dbReference>
<dbReference type="InterPro" id="IPR011766">
    <property type="entry name" value="TPP_enzyme_TPP-bd"/>
</dbReference>
<keyword evidence="9" id="KW-0456">Lyase</keyword>
<evidence type="ECO:0000256" key="2">
    <source>
        <dbReference type="ARBA" id="ARBA00002938"/>
    </source>
</evidence>
<accession>A0A928ZA61</accession>
<dbReference type="InterPro" id="IPR029061">
    <property type="entry name" value="THDP-binding"/>
</dbReference>
<protein>
    <recommendedName>
        <fullName evidence="4">Alpha-keto-acid decarboxylase</fullName>
    </recommendedName>
</protein>
<dbReference type="GO" id="GO:0030976">
    <property type="term" value="F:thiamine pyrophosphate binding"/>
    <property type="evidence" value="ECO:0007669"/>
    <property type="project" value="InterPro"/>
</dbReference>
<evidence type="ECO:0000256" key="7">
    <source>
        <dbReference type="ARBA" id="ARBA00022842"/>
    </source>
</evidence>
<dbReference type="InterPro" id="IPR000399">
    <property type="entry name" value="TPP-bd_CS"/>
</dbReference>
<dbReference type="AlphaFoldDB" id="A0A928ZA61"/>
<dbReference type="Proteomes" id="UP000621799">
    <property type="component" value="Unassembled WGS sequence"/>
</dbReference>
<dbReference type="CDD" id="cd02005">
    <property type="entry name" value="TPP_PDC_IPDC"/>
    <property type="match status" value="1"/>
</dbReference>
<dbReference type="SUPFAM" id="SSF52467">
    <property type="entry name" value="DHS-like NAD/FAD-binding domain"/>
    <property type="match status" value="1"/>
</dbReference>
<evidence type="ECO:0000313" key="11">
    <source>
        <dbReference type="EMBL" id="MBE9042383.1"/>
    </source>
</evidence>
<evidence type="ECO:0000313" key="12">
    <source>
        <dbReference type="Proteomes" id="UP000621799"/>
    </source>
</evidence>
<dbReference type="PROSITE" id="PS00187">
    <property type="entry name" value="TPP_ENZYMES"/>
    <property type="match status" value="1"/>
</dbReference>
<evidence type="ECO:0000256" key="6">
    <source>
        <dbReference type="ARBA" id="ARBA00022793"/>
    </source>
</evidence>
<comment type="caution">
    <text evidence="11">The sequence shown here is derived from an EMBL/GenBank/DDBJ whole genome shotgun (WGS) entry which is preliminary data.</text>
</comment>
<proteinExistence type="inferred from homology"/>
<dbReference type="Gene3D" id="3.40.50.970">
    <property type="match status" value="1"/>
</dbReference>
<dbReference type="InterPro" id="IPR047214">
    <property type="entry name" value="TPP_PDC_IPDC"/>
</dbReference>
<feature type="non-terminal residue" evidence="11">
    <location>
        <position position="1"/>
    </location>
</feature>
<comment type="similarity">
    <text evidence="3">Belongs to the TPP enzyme family.</text>
</comment>
<evidence type="ECO:0000256" key="4">
    <source>
        <dbReference type="ARBA" id="ARBA00020054"/>
    </source>
</evidence>
<evidence type="ECO:0000256" key="1">
    <source>
        <dbReference type="ARBA" id="ARBA00001964"/>
    </source>
</evidence>
<name>A0A928ZA61_9CYAN</name>
<dbReference type="GO" id="GO:0004737">
    <property type="term" value="F:pyruvate decarboxylase activity"/>
    <property type="evidence" value="ECO:0007669"/>
    <property type="project" value="TreeGrafter"/>
</dbReference>
<dbReference type="PANTHER" id="PTHR43452">
    <property type="entry name" value="PYRUVATE DECARBOXYLASE"/>
    <property type="match status" value="1"/>
</dbReference>
<comment type="function">
    <text evidence="2">Decarboxylates branched-chain and aromatic alpha-keto acids to aldehydes.</text>
</comment>
<dbReference type="RefSeq" id="WP_264322541.1">
    <property type="nucleotide sequence ID" value="NZ_JADEXN010000346.1"/>
</dbReference>
<evidence type="ECO:0000259" key="10">
    <source>
        <dbReference type="Pfam" id="PF02775"/>
    </source>
</evidence>
<evidence type="ECO:0000256" key="3">
    <source>
        <dbReference type="ARBA" id="ARBA00007812"/>
    </source>
</evidence>
<dbReference type="InterPro" id="IPR029035">
    <property type="entry name" value="DHS-like_NAD/FAD-binding_dom"/>
</dbReference>
<keyword evidence="5" id="KW-0479">Metal-binding</keyword>
<comment type="cofactor">
    <cofactor evidence="1">
        <name>thiamine diphosphate</name>
        <dbReference type="ChEBI" id="CHEBI:58937"/>
    </cofactor>
</comment>
<reference evidence="11" key="1">
    <citation type="submission" date="2020-10" db="EMBL/GenBank/DDBJ databases">
        <authorList>
            <person name="Castelo-Branco R."/>
            <person name="Eusebio N."/>
            <person name="Adriana R."/>
            <person name="Vieira A."/>
            <person name="Brugerolle De Fraissinette N."/>
            <person name="Rezende De Castro R."/>
            <person name="Schneider M.P."/>
            <person name="Vasconcelos V."/>
            <person name="Leao P.N."/>
        </authorList>
    </citation>
    <scope>NUCLEOTIDE SEQUENCE</scope>
    <source>
        <strain evidence="11">LEGE 11467</strain>
    </source>
</reference>
<feature type="domain" description="Thiamine pyrophosphate enzyme TPP-binding" evidence="10">
    <location>
        <begin position="110"/>
        <end position="251"/>
    </location>
</feature>
<dbReference type="PANTHER" id="PTHR43452:SF30">
    <property type="entry name" value="PYRUVATE DECARBOXYLASE ISOZYME 1-RELATED"/>
    <property type="match status" value="1"/>
</dbReference>
<keyword evidence="6" id="KW-0210">Decarboxylase</keyword>
<evidence type="ECO:0000256" key="9">
    <source>
        <dbReference type="ARBA" id="ARBA00023239"/>
    </source>
</evidence>
<dbReference type="GO" id="GO:0005829">
    <property type="term" value="C:cytosol"/>
    <property type="evidence" value="ECO:0007669"/>
    <property type="project" value="TreeGrafter"/>
</dbReference>
<dbReference type="Gene3D" id="3.40.50.1220">
    <property type="entry name" value="TPP-binding domain"/>
    <property type="match status" value="1"/>
</dbReference>
<organism evidence="11 12">
    <name type="scientific">Zarconia navalis LEGE 11467</name>
    <dbReference type="NCBI Taxonomy" id="1828826"/>
    <lineage>
        <taxon>Bacteria</taxon>
        <taxon>Bacillati</taxon>
        <taxon>Cyanobacteriota</taxon>
        <taxon>Cyanophyceae</taxon>
        <taxon>Oscillatoriophycideae</taxon>
        <taxon>Oscillatoriales</taxon>
        <taxon>Oscillatoriales incertae sedis</taxon>
        <taxon>Zarconia</taxon>
        <taxon>Zarconia navalis</taxon>
    </lineage>
</organism>
<evidence type="ECO:0000256" key="5">
    <source>
        <dbReference type="ARBA" id="ARBA00022723"/>
    </source>
</evidence>
<sequence length="275" mass="29869">LVEESDCLLMLGAFMTDINLGMFTAHLDPARTIYATSERIAIKHHEYPNVRFENFITALGISPDLPHADPADIMPMRPRAVASHGKMTASGLLYELNRFIDGNTLLVTDVGDALFAGDDIRMREGTSFLSPAFYASMGFGVPGAIGAQLADPFRRTVALVGDGAFQMTGMELLTAGKLGLNPIVIVVNNGSFTSLRSMAHENADFVFIPQMDYAQFATVLGGRGFVIETGRQLRQALQLARSSKTFSILDVRIPPEDVSPALQRLSELFAKTLKG</sequence>
<keyword evidence="12" id="KW-1185">Reference proteome</keyword>
<dbReference type="Pfam" id="PF02775">
    <property type="entry name" value="TPP_enzyme_C"/>
    <property type="match status" value="1"/>
</dbReference>
<dbReference type="EMBL" id="JADEXN010000346">
    <property type="protein sequence ID" value="MBE9042383.1"/>
    <property type="molecule type" value="Genomic_DNA"/>
</dbReference>